<dbReference type="Pfam" id="PF03717">
    <property type="entry name" value="PBP_dimer"/>
    <property type="match status" value="1"/>
</dbReference>
<dbReference type="InterPro" id="IPR050515">
    <property type="entry name" value="Beta-lactam/transpept"/>
</dbReference>
<dbReference type="GO" id="GO:0005886">
    <property type="term" value="C:plasma membrane"/>
    <property type="evidence" value="ECO:0007669"/>
    <property type="project" value="TreeGrafter"/>
</dbReference>
<dbReference type="InterPro" id="IPR007887">
    <property type="entry name" value="MecA_N"/>
</dbReference>
<evidence type="ECO:0000259" key="5">
    <source>
        <dbReference type="Pfam" id="PF03717"/>
    </source>
</evidence>
<dbReference type="OrthoDB" id="9766847at2"/>
<comment type="subcellular location">
    <subcellularLocation>
        <location evidence="1">Membrane</location>
    </subcellularLocation>
</comment>
<evidence type="ECO:0000256" key="1">
    <source>
        <dbReference type="ARBA" id="ARBA00004370"/>
    </source>
</evidence>
<dbReference type="RefSeq" id="WP_041055169.1">
    <property type="nucleotide sequence ID" value="NZ_JXRR01000008.1"/>
</dbReference>
<organism evidence="7 8">
    <name type="scientific">Jeotgalibacillus campisalis</name>
    <dbReference type="NCBI Taxonomy" id="220754"/>
    <lineage>
        <taxon>Bacteria</taxon>
        <taxon>Bacillati</taxon>
        <taxon>Bacillota</taxon>
        <taxon>Bacilli</taxon>
        <taxon>Bacillales</taxon>
        <taxon>Caryophanaceae</taxon>
        <taxon>Jeotgalibacillus</taxon>
    </lineage>
</organism>
<dbReference type="Pfam" id="PF05223">
    <property type="entry name" value="MecA_N"/>
    <property type="match status" value="1"/>
</dbReference>
<evidence type="ECO:0000256" key="3">
    <source>
        <dbReference type="ARBA" id="ARBA00023136"/>
    </source>
</evidence>
<evidence type="ECO:0000259" key="6">
    <source>
        <dbReference type="Pfam" id="PF05223"/>
    </source>
</evidence>
<gene>
    <name evidence="7" type="ORF">KR50_08100</name>
</gene>
<comment type="caution">
    <text evidence="7">The sequence shown here is derived from an EMBL/GenBank/DDBJ whole genome shotgun (WGS) entry which is preliminary data.</text>
</comment>
<dbReference type="GO" id="GO:0016740">
    <property type="term" value="F:transferase activity"/>
    <property type="evidence" value="ECO:0007669"/>
    <property type="project" value="UniProtKB-KW"/>
</dbReference>
<protein>
    <submittedName>
        <fullName evidence="7">Peptidoglycan glycosyltransferase</fullName>
    </submittedName>
</protein>
<dbReference type="InterPro" id="IPR036138">
    <property type="entry name" value="PBP_dimer_sf"/>
</dbReference>
<evidence type="ECO:0000256" key="2">
    <source>
        <dbReference type="ARBA" id="ARBA00007171"/>
    </source>
</evidence>
<evidence type="ECO:0000259" key="4">
    <source>
        <dbReference type="Pfam" id="PF00905"/>
    </source>
</evidence>
<accession>A0A0C2SAE6</accession>
<keyword evidence="3" id="KW-0472">Membrane</keyword>
<dbReference type="PATRIC" id="fig|220754.4.peg.830"/>
<proteinExistence type="inferred from homology"/>
<dbReference type="GO" id="GO:0071555">
    <property type="term" value="P:cell wall organization"/>
    <property type="evidence" value="ECO:0007669"/>
    <property type="project" value="TreeGrafter"/>
</dbReference>
<dbReference type="InterPro" id="IPR005311">
    <property type="entry name" value="PBP_dimer"/>
</dbReference>
<dbReference type="SUPFAM" id="SSF56519">
    <property type="entry name" value="Penicillin binding protein dimerisation domain"/>
    <property type="match status" value="1"/>
</dbReference>
<dbReference type="PANTHER" id="PTHR30627:SF25">
    <property type="entry name" value="PENICILLIN-BINDING PROTEIN 3"/>
    <property type="match status" value="1"/>
</dbReference>
<dbReference type="GO" id="GO:0046677">
    <property type="term" value="P:response to antibiotic"/>
    <property type="evidence" value="ECO:0007669"/>
    <property type="project" value="InterPro"/>
</dbReference>
<dbReference type="SUPFAM" id="SSF54427">
    <property type="entry name" value="NTF2-like"/>
    <property type="match status" value="1"/>
</dbReference>
<feature type="domain" description="Penicillin-binding protein dimerisation" evidence="5">
    <location>
        <begin position="156"/>
        <end position="310"/>
    </location>
</feature>
<comment type="similarity">
    <text evidence="2">Belongs to the transpeptidase family.</text>
</comment>
<dbReference type="Proteomes" id="UP000031972">
    <property type="component" value="Unassembled WGS sequence"/>
</dbReference>
<dbReference type="GO" id="GO:0071972">
    <property type="term" value="F:peptidoglycan L,D-transpeptidase activity"/>
    <property type="evidence" value="ECO:0007669"/>
    <property type="project" value="TreeGrafter"/>
</dbReference>
<name>A0A0C2SAE6_9BACL</name>
<dbReference type="InterPro" id="IPR032710">
    <property type="entry name" value="NTF2-like_dom_sf"/>
</dbReference>
<evidence type="ECO:0000313" key="7">
    <source>
        <dbReference type="EMBL" id="KIL50929.1"/>
    </source>
</evidence>
<dbReference type="InterPro" id="IPR012338">
    <property type="entry name" value="Beta-lactam/transpept-like"/>
</dbReference>
<evidence type="ECO:0000313" key="8">
    <source>
        <dbReference type="Proteomes" id="UP000031972"/>
    </source>
</evidence>
<dbReference type="InterPro" id="IPR001460">
    <property type="entry name" value="PCN-bd_Tpept"/>
</dbReference>
<dbReference type="Gene3D" id="3.90.1310.10">
    <property type="entry name" value="Penicillin-binding protein 2a (Domain 2)"/>
    <property type="match status" value="1"/>
</dbReference>
<dbReference type="GO" id="GO:0008658">
    <property type="term" value="F:penicillin binding"/>
    <property type="evidence" value="ECO:0007669"/>
    <property type="project" value="InterPro"/>
</dbReference>
<reference evidence="7 8" key="1">
    <citation type="submission" date="2015-01" db="EMBL/GenBank/DDBJ databases">
        <title>Jeotgalibacillus campisalis genome sequencing.</title>
        <authorList>
            <person name="Goh K.M."/>
            <person name="Chan K.-G."/>
            <person name="Yaakop A.S."/>
            <person name="Ee R."/>
            <person name="Gan H.M."/>
            <person name="Chan C.S."/>
        </authorList>
    </citation>
    <scope>NUCLEOTIDE SEQUENCE [LARGE SCALE GENOMIC DNA]</scope>
    <source>
        <strain evidence="7 8">SF-57</strain>
    </source>
</reference>
<sequence>MKKAIIGSFLFTGVVFLAGCSDPVTPDERLEEYIKLWNDQEFDQMYSDYTSADTKETFTKEESADRMAALYSDLEVTDLVVTMPDVAEDTEWEEGEPATFTVPISFQTLAGPVEYEQDMTVVFEETEENENWFIQWEPALILPELEAGDRVRIVDTPGVRGEIFDRNGNPLAVNGSGYQVGAVSGELTDEAKNKLAEELSLSTETIDEQLAQDWVQAGQFVPLKKVSNSQRDKVADLSELDGITYQEIKMREYPYGEAASHLTGYISAISAEQLEEMGEEGYTANDQIGNRGLEQLLEDQLRAETGRNILIEKGGEKTVTVAEKPAEDGEDITLTIDAELQKTAFESMKGKQGTAAAVDPETGETLVLASSPGFDPGEWSLGISGERYTELSEDPDAPLLNRFSAAYAPGSTQKTITAAIGLEAGTLDPEEGYTINGLEWQEEGWGDFVVTRVHEAPNPIDLNKGLVFSDNIYFARVALEMGKETFIEGLENMGYGQELPFVYPMSDSQISNDGSIGSEGQLVDTSYGQGEMLTNILHLAVMYETVVNDGVMMKPLLFESEEQEVWKDGLLSPEHAEILRGDLREVVTEGFAGPADIPEVQIAGKTGTAELKQSGEESGKENGFFVAYDQEDPAFILAMMIEGVEDEGGSSYVSELAAEVFQNQ</sequence>
<keyword evidence="8" id="KW-1185">Reference proteome</keyword>
<dbReference type="Gene3D" id="3.40.710.10">
    <property type="entry name" value="DD-peptidase/beta-lactamase superfamily"/>
    <property type="match status" value="1"/>
</dbReference>
<keyword evidence="7" id="KW-0808">Transferase</keyword>
<feature type="domain" description="NTF2-like N-terminal transpeptidase" evidence="6">
    <location>
        <begin position="25"/>
        <end position="148"/>
    </location>
</feature>
<dbReference type="AlphaFoldDB" id="A0A0C2SAE6"/>
<dbReference type="Gene3D" id="3.30.1390.30">
    <property type="entry name" value="Penicillin-binding protein 2a, domain 3"/>
    <property type="match status" value="1"/>
</dbReference>
<dbReference type="EMBL" id="JXRR01000008">
    <property type="protein sequence ID" value="KIL50929.1"/>
    <property type="molecule type" value="Genomic_DNA"/>
</dbReference>
<dbReference type="Gene3D" id="3.10.450.100">
    <property type="entry name" value="NTF2-like, domain 1"/>
    <property type="match status" value="1"/>
</dbReference>
<dbReference type="PROSITE" id="PS51257">
    <property type="entry name" value="PROKAR_LIPOPROTEIN"/>
    <property type="match status" value="1"/>
</dbReference>
<dbReference type="SUPFAM" id="SSF56601">
    <property type="entry name" value="beta-lactamase/transpeptidase-like"/>
    <property type="match status" value="1"/>
</dbReference>
<dbReference type="PANTHER" id="PTHR30627">
    <property type="entry name" value="PEPTIDOGLYCAN D,D-TRANSPEPTIDASE"/>
    <property type="match status" value="1"/>
</dbReference>
<dbReference type="Pfam" id="PF00905">
    <property type="entry name" value="Transpeptidase"/>
    <property type="match status" value="1"/>
</dbReference>
<feature type="domain" description="Penicillin-binding protein transpeptidase" evidence="4">
    <location>
        <begin position="353"/>
        <end position="661"/>
    </location>
</feature>